<name>A0A830HH19_9CHLO</name>
<dbReference type="Pfam" id="PF12796">
    <property type="entry name" value="Ank_2"/>
    <property type="match status" value="1"/>
</dbReference>
<comment type="caution">
    <text evidence="3">The sequence shown here is derived from an EMBL/GenBank/DDBJ whole genome shotgun (WGS) entry which is preliminary data.</text>
</comment>
<dbReference type="InterPro" id="IPR051616">
    <property type="entry name" value="Cul2-RING_E3_ligase_SR"/>
</dbReference>
<dbReference type="SMART" id="SM00028">
    <property type="entry name" value="TPR"/>
    <property type="match status" value="3"/>
</dbReference>
<dbReference type="Pfam" id="PF00023">
    <property type="entry name" value="Ank"/>
    <property type="match status" value="1"/>
</dbReference>
<reference evidence="3" key="1">
    <citation type="submission" date="2020-10" db="EMBL/GenBank/DDBJ databases">
        <title>Unveiling of a novel bifunctional photoreceptor, Dualchrome1, isolated from a cosmopolitan green alga.</title>
        <authorList>
            <person name="Suzuki S."/>
            <person name="Kawachi M."/>
        </authorList>
    </citation>
    <scope>NUCLEOTIDE SEQUENCE</scope>
    <source>
        <strain evidence="3">NIES 2893</strain>
    </source>
</reference>
<evidence type="ECO:0000313" key="4">
    <source>
        <dbReference type="Proteomes" id="UP000660262"/>
    </source>
</evidence>
<dbReference type="InterPro" id="IPR011990">
    <property type="entry name" value="TPR-like_helical_dom_sf"/>
</dbReference>
<organism evidence="3 4">
    <name type="scientific">Pycnococcus provasolii</name>
    <dbReference type="NCBI Taxonomy" id="41880"/>
    <lineage>
        <taxon>Eukaryota</taxon>
        <taxon>Viridiplantae</taxon>
        <taxon>Chlorophyta</taxon>
        <taxon>Pseudoscourfieldiophyceae</taxon>
        <taxon>Pseudoscourfieldiales</taxon>
        <taxon>Pycnococcaceae</taxon>
        <taxon>Pycnococcus</taxon>
    </lineage>
</organism>
<feature type="region of interest" description="Disordered" evidence="2">
    <location>
        <begin position="245"/>
        <end position="281"/>
    </location>
</feature>
<proteinExistence type="predicted"/>
<evidence type="ECO:0000313" key="3">
    <source>
        <dbReference type="EMBL" id="GHP05823.1"/>
    </source>
</evidence>
<dbReference type="InterPro" id="IPR036770">
    <property type="entry name" value="Ankyrin_rpt-contain_sf"/>
</dbReference>
<dbReference type="PROSITE" id="PS50297">
    <property type="entry name" value="ANK_REP_REGION"/>
    <property type="match status" value="1"/>
</dbReference>
<dbReference type="SUPFAM" id="SSF48452">
    <property type="entry name" value="TPR-like"/>
    <property type="match status" value="1"/>
</dbReference>
<dbReference type="SMART" id="SM00248">
    <property type="entry name" value="ANK"/>
    <property type="match status" value="2"/>
</dbReference>
<gene>
    <name evidence="3" type="ORF">PPROV_000457000</name>
</gene>
<keyword evidence="4" id="KW-1185">Reference proteome</keyword>
<dbReference type="AlphaFoldDB" id="A0A830HH19"/>
<protein>
    <submittedName>
        <fullName evidence="3">Uncharacterized protein</fullName>
    </submittedName>
</protein>
<evidence type="ECO:0000256" key="2">
    <source>
        <dbReference type="SAM" id="MobiDB-lite"/>
    </source>
</evidence>
<dbReference type="OrthoDB" id="301040at2759"/>
<accession>A0A830HH19</accession>
<dbReference type="SUPFAM" id="SSF48403">
    <property type="entry name" value="Ankyrin repeat"/>
    <property type="match status" value="1"/>
</dbReference>
<dbReference type="Gene3D" id="1.25.40.10">
    <property type="entry name" value="Tetratricopeptide repeat domain"/>
    <property type="match status" value="1"/>
</dbReference>
<dbReference type="EMBL" id="BNJQ01000011">
    <property type="protein sequence ID" value="GHP05823.1"/>
    <property type="molecule type" value="Genomic_DNA"/>
</dbReference>
<evidence type="ECO:0000256" key="1">
    <source>
        <dbReference type="PROSITE-ProRule" id="PRU00023"/>
    </source>
</evidence>
<dbReference type="PANTHER" id="PTHR46224:SF6">
    <property type="entry name" value="ANKYRIN REPEAT FAMILY PROTEIN"/>
    <property type="match status" value="1"/>
</dbReference>
<dbReference type="Proteomes" id="UP000660262">
    <property type="component" value="Unassembled WGS sequence"/>
</dbReference>
<sequence>MPPPSPSPSADAAAAAALADERARRRAALLASCEEADRREEAEQSCKLEKARKDAEAAGVTQAEGRAWMDAAKQGQVATLTAMIKENERVLAYRGQGTSYSLMGHTALHWVCAKGHVQAAKMLIDSGLDANAVNNGGTHALFSAAAHGQASTARFLLVYGNANRTPLHAAASNGEATSCTLLLLEGLCDATALDEDGLDATGVARAAGHTSAAQAIEKARGTADAIRTSPEGAADAAAAMASVDEMAPTDETQADNGLTEEEEAEYGAAGEDASTQTLGERSDIRKSLGNAAFGRGDYTVAARHYTNALSLWAATSAAEVKSADGRRARAMLHANRSACRLKRSQPDLALEDALASHAADKGYGKAYMRLAQACVALGNSAEACKICERGLQVDASNAALKDLLAEVRKGRGTTP</sequence>
<dbReference type="PANTHER" id="PTHR46224">
    <property type="entry name" value="ANKYRIN REPEAT FAMILY PROTEIN"/>
    <property type="match status" value="1"/>
</dbReference>
<dbReference type="InterPro" id="IPR002110">
    <property type="entry name" value="Ankyrin_rpt"/>
</dbReference>
<keyword evidence="1" id="KW-0040">ANK repeat</keyword>
<dbReference type="InterPro" id="IPR019734">
    <property type="entry name" value="TPR_rpt"/>
</dbReference>
<feature type="repeat" description="ANK" evidence="1">
    <location>
        <begin position="103"/>
        <end position="135"/>
    </location>
</feature>
<dbReference type="Gene3D" id="1.25.40.20">
    <property type="entry name" value="Ankyrin repeat-containing domain"/>
    <property type="match status" value="2"/>
</dbReference>
<dbReference type="PROSITE" id="PS50088">
    <property type="entry name" value="ANK_REPEAT"/>
    <property type="match status" value="2"/>
</dbReference>
<feature type="repeat" description="ANK" evidence="1">
    <location>
        <begin position="162"/>
        <end position="195"/>
    </location>
</feature>